<dbReference type="Proteomes" id="UP000422108">
    <property type="component" value="Chromosome"/>
</dbReference>
<proteinExistence type="predicted"/>
<accession>A0A5K8AJ78</accession>
<dbReference type="InterPro" id="IPR002121">
    <property type="entry name" value="HRDC_dom"/>
</dbReference>
<dbReference type="InterPro" id="IPR044876">
    <property type="entry name" value="HRDC_dom_sf"/>
</dbReference>
<evidence type="ECO:0000259" key="1">
    <source>
        <dbReference type="PROSITE" id="PS50967"/>
    </source>
</evidence>
<keyword evidence="3" id="KW-1185">Reference proteome</keyword>
<name>A0A5K8AJ78_9BACT</name>
<reference evidence="2 3" key="1">
    <citation type="submission" date="2019-11" db="EMBL/GenBank/DDBJ databases">
        <title>Comparative genomics of hydrocarbon-degrading Desulfosarcina strains.</title>
        <authorList>
            <person name="Watanabe M."/>
            <person name="Kojima H."/>
            <person name="Fukui M."/>
        </authorList>
    </citation>
    <scope>NUCLEOTIDE SEQUENCE [LARGE SCALE GENOMIC DNA]</scope>
    <source>
        <strain evidence="3">oXyS1</strain>
    </source>
</reference>
<dbReference type="InterPro" id="IPR010997">
    <property type="entry name" value="HRDC-like_sf"/>
</dbReference>
<dbReference type="SUPFAM" id="SSF47819">
    <property type="entry name" value="HRDC-like"/>
    <property type="match status" value="1"/>
</dbReference>
<sequence length="159" mass="17802">MKYAFFSIPARHPDDAQQSLNTFCSGCQVLNVEKEFVADGERSFWSVCVTWIDGDGDKKNHSKSRIDYKEILNEQDFAVFAKLRSLRKRIADKEGLPLYALFSNEQLAVMVQQRVTTQSALAAIDGVGKARIGKYGQEFLALLRNEYDSSPSVGEGKAN</sequence>
<dbReference type="AlphaFoldDB" id="A0A5K8AJ78"/>
<organism evidence="2 3">
    <name type="scientific">Desulfosarcina ovata subsp. ovata</name>
    <dbReference type="NCBI Taxonomy" id="2752305"/>
    <lineage>
        <taxon>Bacteria</taxon>
        <taxon>Pseudomonadati</taxon>
        <taxon>Thermodesulfobacteriota</taxon>
        <taxon>Desulfobacteria</taxon>
        <taxon>Desulfobacterales</taxon>
        <taxon>Desulfosarcinaceae</taxon>
        <taxon>Desulfosarcina</taxon>
    </lineage>
</organism>
<dbReference type="GO" id="GO:0003676">
    <property type="term" value="F:nucleic acid binding"/>
    <property type="evidence" value="ECO:0007669"/>
    <property type="project" value="InterPro"/>
</dbReference>
<evidence type="ECO:0000313" key="2">
    <source>
        <dbReference type="EMBL" id="BBO92737.1"/>
    </source>
</evidence>
<dbReference type="PROSITE" id="PS50967">
    <property type="entry name" value="HRDC"/>
    <property type="match status" value="1"/>
</dbReference>
<evidence type="ECO:0000313" key="3">
    <source>
        <dbReference type="Proteomes" id="UP000422108"/>
    </source>
</evidence>
<dbReference type="Pfam" id="PF00570">
    <property type="entry name" value="HRDC"/>
    <property type="match status" value="1"/>
</dbReference>
<dbReference type="RefSeq" id="WP_155313445.1">
    <property type="nucleotide sequence ID" value="NZ_AP021879.1"/>
</dbReference>
<gene>
    <name evidence="2" type="ORF">DSCOOX_59170</name>
</gene>
<feature type="domain" description="HRDC" evidence="1">
    <location>
        <begin position="73"/>
        <end position="153"/>
    </location>
</feature>
<dbReference type="GO" id="GO:0000166">
    <property type="term" value="F:nucleotide binding"/>
    <property type="evidence" value="ECO:0007669"/>
    <property type="project" value="InterPro"/>
</dbReference>
<protein>
    <recommendedName>
        <fullName evidence="1">HRDC domain-containing protein</fullName>
    </recommendedName>
</protein>
<dbReference type="EMBL" id="AP021879">
    <property type="protein sequence ID" value="BBO92737.1"/>
    <property type="molecule type" value="Genomic_DNA"/>
</dbReference>
<dbReference type="SMART" id="SM00341">
    <property type="entry name" value="HRDC"/>
    <property type="match status" value="1"/>
</dbReference>
<dbReference type="Gene3D" id="1.10.150.80">
    <property type="entry name" value="HRDC domain"/>
    <property type="match status" value="1"/>
</dbReference>